<name>A0A1I2IFF7_9BACT</name>
<sequence length="297" mass="34149">MKNIVFKVLLINLLSVFLYTDDVFSQVKKIPTTADTLNNLTKEFISTYNNFSKTLDKESVLKYMDKSVSALLTNTNISKNVLKFKSDYKGFEDYLDKLKEATQRGIILGYRLTGIIRTYVNGDMGVVTYTADYDIHRQKKMWAKGTETVTLAFKRQKEEWKIIHYTTATIEDHKFVGECYCEYAELPNNSFETNTMIPAGKGYEEKKSKVSFEEVNEGDVRIRKVRVDDKVYRWELSSELFTDVAPQTATTVSSGTSGLSIQSLGKSRTKQEVLEKVILHYFQENCQEIKSKKLAKK</sequence>
<keyword evidence="4" id="KW-1185">Reference proteome</keyword>
<keyword evidence="1" id="KW-0732">Signal</keyword>
<gene>
    <name evidence="3" type="ORF">SAMN04488541_103135</name>
</gene>
<feature type="chain" id="PRO_5011756048" evidence="1">
    <location>
        <begin position="21"/>
        <end position="297"/>
    </location>
</feature>
<feature type="domain" description="SnoaL-like" evidence="2">
    <location>
        <begin position="116"/>
        <end position="165"/>
    </location>
</feature>
<accession>A0A1I2IFF7</accession>
<dbReference type="SUPFAM" id="SSF54427">
    <property type="entry name" value="NTF2-like"/>
    <property type="match status" value="1"/>
</dbReference>
<dbReference type="EMBL" id="FONY01000031">
    <property type="protein sequence ID" value="SFF40360.1"/>
    <property type="molecule type" value="Genomic_DNA"/>
</dbReference>
<dbReference type="Gene3D" id="3.10.450.50">
    <property type="match status" value="1"/>
</dbReference>
<evidence type="ECO:0000259" key="2">
    <source>
        <dbReference type="Pfam" id="PF13474"/>
    </source>
</evidence>
<dbReference type="InterPro" id="IPR037401">
    <property type="entry name" value="SnoaL-like"/>
</dbReference>
<dbReference type="AlphaFoldDB" id="A0A1I2IFF7"/>
<evidence type="ECO:0000313" key="4">
    <source>
        <dbReference type="Proteomes" id="UP000199513"/>
    </source>
</evidence>
<proteinExistence type="predicted"/>
<protein>
    <submittedName>
        <fullName evidence="3">SnoaL-like domain-containing protein</fullName>
    </submittedName>
</protein>
<evidence type="ECO:0000313" key="3">
    <source>
        <dbReference type="EMBL" id="SFF40360.1"/>
    </source>
</evidence>
<feature type="signal peptide" evidence="1">
    <location>
        <begin position="1"/>
        <end position="20"/>
    </location>
</feature>
<dbReference type="OrthoDB" id="978043at2"/>
<reference evidence="3 4" key="1">
    <citation type="submission" date="2016-10" db="EMBL/GenBank/DDBJ databases">
        <authorList>
            <person name="de Groot N.N."/>
        </authorList>
    </citation>
    <scope>NUCLEOTIDE SEQUENCE [LARGE SCALE GENOMIC DNA]</scope>
    <source>
        <strain>GEY</strain>
        <strain evidence="4">DSM 9560</strain>
    </source>
</reference>
<dbReference type="InterPro" id="IPR032710">
    <property type="entry name" value="NTF2-like_dom_sf"/>
</dbReference>
<dbReference type="Pfam" id="PF13474">
    <property type="entry name" value="SnoaL_3"/>
    <property type="match status" value="1"/>
</dbReference>
<dbReference type="Proteomes" id="UP000199513">
    <property type="component" value="Unassembled WGS sequence"/>
</dbReference>
<organism evidence="3 4">
    <name type="scientific">Thermoflexibacter ruber</name>
    <dbReference type="NCBI Taxonomy" id="1003"/>
    <lineage>
        <taxon>Bacteria</taxon>
        <taxon>Pseudomonadati</taxon>
        <taxon>Bacteroidota</taxon>
        <taxon>Cytophagia</taxon>
        <taxon>Cytophagales</taxon>
        <taxon>Thermoflexibacteraceae</taxon>
        <taxon>Thermoflexibacter</taxon>
    </lineage>
</organism>
<evidence type="ECO:0000256" key="1">
    <source>
        <dbReference type="SAM" id="SignalP"/>
    </source>
</evidence>
<dbReference type="RefSeq" id="WP_091548492.1">
    <property type="nucleotide sequence ID" value="NZ_FONY01000031.1"/>
</dbReference>
<dbReference type="STRING" id="1003.SAMN04488541_103135"/>